<dbReference type="OrthoDB" id="19944at10239"/>
<evidence type="ECO:0000313" key="2">
    <source>
        <dbReference type="Proteomes" id="UP000164199"/>
    </source>
</evidence>
<keyword evidence="2" id="KW-1185">Reference proteome</keyword>
<protein>
    <submittedName>
        <fullName evidence="1">Uncharacterized protein</fullName>
    </submittedName>
</protein>
<sequence>MMNLHIIGRVEFSLPAALSLTPNIWKIQKQNVSEYRRLAGLTQDVAGLAMSFLYSKLRPRLIPGGLIAFVGDYNYSTRFPNRFANVRNLRSTLQDSHFIIQISGFNLDVKFSMSLFTQETMIGMDYHLVYGEDDYQTNMAHRTLDQDAKTFGFGYVMQVIPMPNFLN</sequence>
<evidence type="ECO:0000313" key="1">
    <source>
        <dbReference type="EMBL" id="AJR28520.1"/>
    </source>
</evidence>
<dbReference type="Proteomes" id="UP000164199">
    <property type="component" value="Segment"/>
</dbReference>
<dbReference type="EMBL" id="KM205014">
    <property type="protein sequence ID" value="AJR28520.1"/>
    <property type="molecule type" value="Viral_cRNA"/>
</dbReference>
<dbReference type="GeneID" id="32707879"/>
<name>A0A0D3R240_9RHAB</name>
<dbReference type="KEGG" id="vg:32707879"/>
<proteinExistence type="predicted"/>
<dbReference type="RefSeq" id="YP_009361965.1">
    <property type="nucleotide sequence ID" value="NC_034448.1"/>
</dbReference>
<accession>A0A0D3R240</accession>
<reference evidence="1 2" key="1">
    <citation type="journal article" date="2015" name="PLoS Pathog.">
        <title>Evolution of genome size and complexity in the rhabdoviridae.</title>
        <authorList>
            <person name="Walker P.J."/>
            <person name="Firth C."/>
            <person name="Widen S.G."/>
            <person name="Blasdell K.R."/>
            <person name="Guzman H."/>
            <person name="Wood T.G."/>
            <person name="Paradkar P.N."/>
            <person name="Holmes E.C."/>
            <person name="Tesh R.B."/>
            <person name="Vasilakis N."/>
        </authorList>
    </citation>
    <scope>NUCLEOTIDE SEQUENCE [LARGE SCALE GENOMIC DNA]</scope>
    <source>
        <strain evidence="1">BeAr185559</strain>
    </source>
</reference>
<organism evidence="1 2">
    <name type="scientific">Mosqueiro virus</name>
    <dbReference type="NCBI Taxonomy" id="200403"/>
    <lineage>
        <taxon>Viruses</taxon>
        <taxon>Riboviria</taxon>
        <taxon>Orthornavirae</taxon>
        <taxon>Negarnaviricota</taxon>
        <taxon>Haploviricotina</taxon>
        <taxon>Monjiviricetes</taxon>
        <taxon>Mononegavirales</taxon>
        <taxon>Rhabdoviridae</taxon>
        <taxon>Alpharhabdovirinae</taxon>
        <taxon>Hapavirus</taxon>
        <taxon>Hapavirus mosqueiro</taxon>
    </lineage>
</organism>